<organism evidence="1 2">
    <name type="scientific">Streptomyces noursei</name>
    <name type="common">Streptomyces albulus</name>
    <dbReference type="NCBI Taxonomy" id="1971"/>
    <lineage>
        <taxon>Bacteria</taxon>
        <taxon>Bacillati</taxon>
        <taxon>Actinomycetota</taxon>
        <taxon>Actinomycetes</taxon>
        <taxon>Kitasatosporales</taxon>
        <taxon>Streptomycetaceae</taxon>
        <taxon>Streptomyces</taxon>
    </lineage>
</organism>
<comment type="caution">
    <text evidence="1">The sequence shown here is derived from an EMBL/GenBank/DDBJ whole genome shotgun (WGS) entry which is preliminary data.</text>
</comment>
<accession>A0A401RDQ7</accession>
<name>A0A401RDQ7_STRNR</name>
<protein>
    <submittedName>
        <fullName evidence="1">Methionine synthase</fullName>
    </submittedName>
</protein>
<dbReference type="Proteomes" id="UP000288351">
    <property type="component" value="Unassembled WGS sequence"/>
</dbReference>
<dbReference type="Gene3D" id="3.20.20.20">
    <property type="entry name" value="Dihydropteroate synthase-like"/>
    <property type="match status" value="1"/>
</dbReference>
<dbReference type="SUPFAM" id="SSF51717">
    <property type="entry name" value="Dihydropteroate synthetase-like"/>
    <property type="match status" value="1"/>
</dbReference>
<dbReference type="EMBL" id="BHXC01000008">
    <property type="protein sequence ID" value="GCB95762.1"/>
    <property type="molecule type" value="Genomic_DNA"/>
</dbReference>
<gene>
    <name evidence="1" type="ORF">SALB_08569</name>
</gene>
<dbReference type="InterPro" id="IPR011005">
    <property type="entry name" value="Dihydropteroate_synth-like_sf"/>
</dbReference>
<evidence type="ECO:0000313" key="1">
    <source>
        <dbReference type="EMBL" id="GCB95762.1"/>
    </source>
</evidence>
<sequence>MFEIDEHLIRFESAARIVLNSVFLDECVKAGLDSAIVHASKILPIARFDEEQVTVARDLIYDRRPRGMTRCRS</sequence>
<reference evidence="1 2" key="1">
    <citation type="journal article" date="2019" name="Microbiol. Resour. Announc.">
        <title>Draft Genome Sequence of the Most Traditional epsilon-Poly-l-Lysine Producer, Streptomyces albulus NBRC14147.</title>
        <authorList>
            <person name="Yamanaka K."/>
            <person name="Hamano Y."/>
        </authorList>
    </citation>
    <scope>NUCLEOTIDE SEQUENCE [LARGE SCALE GENOMIC DNA]</scope>
    <source>
        <strain evidence="1 2">NBRC 14147</strain>
    </source>
</reference>
<proteinExistence type="predicted"/>
<evidence type="ECO:0000313" key="2">
    <source>
        <dbReference type="Proteomes" id="UP000288351"/>
    </source>
</evidence>
<dbReference type="AlphaFoldDB" id="A0A401RDQ7"/>